<evidence type="ECO:0000313" key="2">
    <source>
        <dbReference type="Proteomes" id="UP000230093"/>
    </source>
</evidence>
<dbReference type="AlphaFoldDB" id="A0A2H0WAL9"/>
<comment type="caution">
    <text evidence="1">The sequence shown here is derived from an EMBL/GenBank/DDBJ whole genome shotgun (WGS) entry which is preliminary data.</text>
</comment>
<accession>A0A2H0WAL9</accession>
<protein>
    <submittedName>
        <fullName evidence="1">Uncharacterized protein</fullName>
    </submittedName>
</protein>
<gene>
    <name evidence="1" type="ORF">COT75_00720</name>
</gene>
<organism evidence="1 2">
    <name type="scientific">Candidatus Beckwithbacteria bacterium CG10_big_fil_rev_8_21_14_0_10_34_10</name>
    <dbReference type="NCBI Taxonomy" id="1974495"/>
    <lineage>
        <taxon>Bacteria</taxon>
        <taxon>Candidatus Beckwithiibacteriota</taxon>
    </lineage>
</organism>
<dbReference type="Proteomes" id="UP000230093">
    <property type="component" value="Unassembled WGS sequence"/>
</dbReference>
<dbReference type="EMBL" id="PEZT01000001">
    <property type="protein sequence ID" value="PIS09703.1"/>
    <property type="molecule type" value="Genomic_DNA"/>
</dbReference>
<reference evidence="2" key="1">
    <citation type="submission" date="2017-09" db="EMBL/GenBank/DDBJ databases">
        <title>Depth-based differentiation of microbial function through sediment-hosted aquifers and enrichment of novel symbionts in the deep terrestrial subsurface.</title>
        <authorList>
            <person name="Probst A.J."/>
            <person name="Ladd B."/>
            <person name="Jarett J.K."/>
            <person name="Geller-Mcgrath D.E."/>
            <person name="Sieber C.M.K."/>
            <person name="Emerson J.B."/>
            <person name="Anantharaman K."/>
            <person name="Thomas B.C."/>
            <person name="Malmstrom R."/>
            <person name="Stieglmeier M."/>
            <person name="Klingl A."/>
            <person name="Woyke T."/>
            <person name="Ryan C.M."/>
            <person name="Banfield J.F."/>
        </authorList>
    </citation>
    <scope>NUCLEOTIDE SEQUENCE [LARGE SCALE GENOMIC DNA]</scope>
</reference>
<name>A0A2H0WAL9_9BACT</name>
<sequence>MTVIYGVNPKKPYTCQDVLGAIERCFVKAHDDVLNKEMTSEAQQFNPQELENLKKLSVLQLIKDIFKEIGGNYENPTKENLIGVCDKLAEYSKMYRFPEAIKKHYEEIMQLVDGL</sequence>
<evidence type="ECO:0000313" key="1">
    <source>
        <dbReference type="EMBL" id="PIS09703.1"/>
    </source>
</evidence>
<proteinExistence type="predicted"/>